<feature type="transmembrane region" description="Helical" evidence="1">
    <location>
        <begin position="7"/>
        <end position="29"/>
    </location>
</feature>
<evidence type="ECO:0000313" key="3">
    <source>
        <dbReference type="Proteomes" id="UP000664417"/>
    </source>
</evidence>
<feature type="transmembrane region" description="Helical" evidence="1">
    <location>
        <begin position="78"/>
        <end position="98"/>
    </location>
</feature>
<dbReference type="Proteomes" id="UP000664417">
    <property type="component" value="Unassembled WGS sequence"/>
</dbReference>
<feature type="transmembrane region" description="Helical" evidence="1">
    <location>
        <begin position="215"/>
        <end position="243"/>
    </location>
</feature>
<keyword evidence="1" id="KW-0472">Membrane</keyword>
<reference evidence="2" key="1">
    <citation type="submission" date="2021-03" db="EMBL/GenBank/DDBJ databases">
        <authorList>
            <person name="Wang G."/>
        </authorList>
    </citation>
    <scope>NUCLEOTIDE SEQUENCE</scope>
    <source>
        <strain evidence="2">KCTC 12899</strain>
    </source>
</reference>
<name>A0A8J7QCP0_9BACT</name>
<protein>
    <submittedName>
        <fullName evidence="2">Uncharacterized protein</fullName>
    </submittedName>
</protein>
<accession>A0A8J7QCP0</accession>
<comment type="caution">
    <text evidence="2">The sequence shown here is derived from an EMBL/GenBank/DDBJ whole genome shotgun (WGS) entry which is preliminary data.</text>
</comment>
<evidence type="ECO:0000313" key="2">
    <source>
        <dbReference type="EMBL" id="MBO1317135.1"/>
    </source>
</evidence>
<evidence type="ECO:0000256" key="1">
    <source>
        <dbReference type="SAM" id="Phobius"/>
    </source>
</evidence>
<keyword evidence="3" id="KW-1185">Reference proteome</keyword>
<feature type="transmembrane region" description="Helical" evidence="1">
    <location>
        <begin position="150"/>
        <end position="169"/>
    </location>
</feature>
<sequence>MTIKPRTWLTLLQGVLIVLVPLAVIYQLASWKNAPLDLSDPTFFQWLAGVLRGELSADASSDDLSRDLWIASLNSLKIVAFIYSGTLLLCCSMGIWLHAQKLAPRSMLRLVTVLSTLTLLPSFAVYYLALKWDLMSFTMLGSGGHVALVFWDWWAPVLIFAVFNSYFIANSVAVKDALDEVFSQLFIRFYQAKGARFSETLVMIKVNWLLPMLRVFLYFLPFVVAESIIFEFVFRITGLGSLLWYASTYDFSLEAVRVFTPKLMALTLIFSLIVHVTNGLSALLARMMSR</sequence>
<feature type="transmembrane region" description="Helical" evidence="1">
    <location>
        <begin position="263"/>
        <end position="285"/>
    </location>
</feature>
<organism evidence="2 3">
    <name type="scientific">Acanthopleuribacter pedis</name>
    <dbReference type="NCBI Taxonomy" id="442870"/>
    <lineage>
        <taxon>Bacteria</taxon>
        <taxon>Pseudomonadati</taxon>
        <taxon>Acidobacteriota</taxon>
        <taxon>Holophagae</taxon>
        <taxon>Acanthopleuribacterales</taxon>
        <taxon>Acanthopleuribacteraceae</taxon>
        <taxon>Acanthopleuribacter</taxon>
    </lineage>
</organism>
<gene>
    <name evidence="2" type="ORF">J3U88_01600</name>
</gene>
<dbReference type="AlphaFoldDB" id="A0A8J7QCP0"/>
<proteinExistence type="predicted"/>
<keyword evidence="1" id="KW-0812">Transmembrane</keyword>
<feature type="transmembrane region" description="Helical" evidence="1">
    <location>
        <begin position="110"/>
        <end position="130"/>
    </location>
</feature>
<dbReference type="EMBL" id="JAFREP010000001">
    <property type="protein sequence ID" value="MBO1317135.1"/>
    <property type="molecule type" value="Genomic_DNA"/>
</dbReference>
<dbReference type="RefSeq" id="WP_207856368.1">
    <property type="nucleotide sequence ID" value="NZ_JAFREP010000001.1"/>
</dbReference>
<keyword evidence="1" id="KW-1133">Transmembrane helix</keyword>